<reference evidence="3" key="2">
    <citation type="submission" date="2023-01" db="EMBL/GenBank/DDBJ databases">
        <authorList>
            <person name="Petersen C."/>
        </authorList>
    </citation>
    <scope>NUCLEOTIDE SEQUENCE</scope>
    <source>
        <strain evidence="3">IBT 15450</strain>
    </source>
</reference>
<dbReference type="InterPro" id="IPR037104">
    <property type="entry name" value="Annexin_sf"/>
</dbReference>
<dbReference type="SUPFAM" id="SSF47874">
    <property type="entry name" value="Annexin"/>
    <property type="match status" value="1"/>
</dbReference>
<dbReference type="Pfam" id="PF00191">
    <property type="entry name" value="Annexin"/>
    <property type="match status" value="2"/>
</dbReference>
<evidence type="ECO:0000313" key="4">
    <source>
        <dbReference type="Proteomes" id="UP001219568"/>
    </source>
</evidence>
<dbReference type="GO" id="GO:0005509">
    <property type="term" value="F:calcium ion binding"/>
    <property type="evidence" value="ECO:0007669"/>
    <property type="project" value="InterPro"/>
</dbReference>
<comment type="caution">
    <text evidence="3">The sequence shown here is derived from an EMBL/GenBank/DDBJ whole genome shotgun (WGS) entry which is preliminary data.</text>
</comment>
<dbReference type="AlphaFoldDB" id="A0AAD6IKJ0"/>
<dbReference type="GO" id="GO:0012506">
    <property type="term" value="C:vesicle membrane"/>
    <property type="evidence" value="ECO:0007669"/>
    <property type="project" value="TreeGrafter"/>
</dbReference>
<dbReference type="Gene3D" id="1.10.220.10">
    <property type="entry name" value="Annexin"/>
    <property type="match status" value="2"/>
</dbReference>
<evidence type="ECO:0000256" key="1">
    <source>
        <dbReference type="ARBA" id="ARBA00022737"/>
    </source>
</evidence>
<dbReference type="GO" id="GO:0005634">
    <property type="term" value="C:nucleus"/>
    <property type="evidence" value="ECO:0007669"/>
    <property type="project" value="TreeGrafter"/>
</dbReference>
<organism evidence="3 4">
    <name type="scientific">Penicillium canescens</name>
    <dbReference type="NCBI Taxonomy" id="5083"/>
    <lineage>
        <taxon>Eukaryota</taxon>
        <taxon>Fungi</taxon>
        <taxon>Dikarya</taxon>
        <taxon>Ascomycota</taxon>
        <taxon>Pezizomycotina</taxon>
        <taxon>Eurotiomycetes</taxon>
        <taxon>Eurotiomycetidae</taxon>
        <taxon>Eurotiales</taxon>
        <taxon>Aspergillaceae</taxon>
        <taxon>Penicillium</taxon>
    </lineage>
</organism>
<keyword evidence="4" id="KW-1185">Reference proteome</keyword>
<dbReference type="GO" id="GO:0005544">
    <property type="term" value="F:calcium-dependent phospholipid binding"/>
    <property type="evidence" value="ECO:0007669"/>
    <property type="project" value="InterPro"/>
</dbReference>
<proteinExistence type="predicted"/>
<evidence type="ECO:0000313" key="3">
    <source>
        <dbReference type="EMBL" id="KAJ6051301.1"/>
    </source>
</evidence>
<keyword evidence="2" id="KW-0041">Annexin</keyword>
<dbReference type="PANTHER" id="PTHR10502:SF179">
    <property type="entry name" value="ANNEXIN"/>
    <property type="match status" value="1"/>
</dbReference>
<dbReference type="GO" id="GO:0001786">
    <property type="term" value="F:phosphatidylserine binding"/>
    <property type="evidence" value="ECO:0007669"/>
    <property type="project" value="TreeGrafter"/>
</dbReference>
<dbReference type="GO" id="GO:0005886">
    <property type="term" value="C:plasma membrane"/>
    <property type="evidence" value="ECO:0007669"/>
    <property type="project" value="TreeGrafter"/>
</dbReference>
<dbReference type="EMBL" id="JAQJZL010000002">
    <property type="protein sequence ID" value="KAJ6051301.1"/>
    <property type="molecule type" value="Genomic_DNA"/>
</dbReference>
<name>A0AAD6IKJ0_PENCN</name>
<dbReference type="Proteomes" id="UP001219568">
    <property type="component" value="Unassembled WGS sequence"/>
</dbReference>
<dbReference type="GO" id="GO:0005737">
    <property type="term" value="C:cytoplasm"/>
    <property type="evidence" value="ECO:0007669"/>
    <property type="project" value="TreeGrafter"/>
</dbReference>
<dbReference type="PROSITE" id="PS51897">
    <property type="entry name" value="ANNEXIN_2"/>
    <property type="match status" value="1"/>
</dbReference>
<dbReference type="SMART" id="SM00335">
    <property type="entry name" value="ANX"/>
    <property type="match status" value="1"/>
</dbReference>
<protein>
    <submittedName>
        <fullName evidence="3">Uncharacterized protein</fullName>
    </submittedName>
</protein>
<dbReference type="PANTHER" id="PTHR10502">
    <property type="entry name" value="ANNEXIN"/>
    <property type="match status" value="1"/>
</dbReference>
<keyword evidence="1" id="KW-0677">Repeat</keyword>
<evidence type="ECO:0000256" key="2">
    <source>
        <dbReference type="ARBA" id="ARBA00023216"/>
    </source>
</evidence>
<sequence>MSPLEETSKGSALPAYEPSSISRAMDDAKALREATSGFRTDKKALIRIIPAVSLDSQQMALLQQTYTQLYHRDLEEDIRGHIPSFFKDAILGMINGPTWSDVERLRHLFLEEREDMTNFVLCQIIFYRTQAKLEALKEMYAQKCSESLIECVKWLVKHRCWGSTAQLTGQLLIKYLETVRCEDGTDALDAQSIRVDAQLLHQGIWRKGEEMDYVLDILARSSRERLTALMDEFEAIYAISLVDYIEKKITGALQLTLRWLLSWAEDPIQYSRDCLIQLWPINNRANNIRAINHTMVWAHWNRTLFEAGKMRLRYTRCNLRKELERGLFDDSYRELMFKICDGNY</sequence>
<gene>
    <name evidence="3" type="ORF">N7460_001835</name>
</gene>
<reference evidence="3" key="1">
    <citation type="journal article" date="2023" name="IMA Fungus">
        <title>Comparative genomic study of the Penicillium genus elucidates a diverse pangenome and 15 lateral gene transfer events.</title>
        <authorList>
            <person name="Petersen C."/>
            <person name="Sorensen T."/>
            <person name="Nielsen M.R."/>
            <person name="Sondergaard T.E."/>
            <person name="Sorensen J.L."/>
            <person name="Fitzpatrick D.A."/>
            <person name="Frisvad J.C."/>
            <person name="Nielsen K.L."/>
        </authorList>
    </citation>
    <scope>NUCLEOTIDE SEQUENCE</scope>
    <source>
        <strain evidence="3">IBT 15450</strain>
    </source>
</reference>
<dbReference type="InterPro" id="IPR018502">
    <property type="entry name" value="Annexin_repeat"/>
</dbReference>
<accession>A0AAD6IKJ0</accession>